<evidence type="ECO:0000313" key="1">
    <source>
        <dbReference type="EMBL" id="KAI3696577.1"/>
    </source>
</evidence>
<proteinExistence type="predicted"/>
<evidence type="ECO:0000313" key="2">
    <source>
        <dbReference type="Proteomes" id="UP001055879"/>
    </source>
</evidence>
<name>A0ACB8ZEX9_ARCLA</name>
<keyword evidence="2" id="KW-1185">Reference proteome</keyword>
<accession>A0ACB8ZEX9</accession>
<dbReference type="EMBL" id="CM042056">
    <property type="protein sequence ID" value="KAI3696577.1"/>
    <property type="molecule type" value="Genomic_DNA"/>
</dbReference>
<organism evidence="1 2">
    <name type="scientific">Arctium lappa</name>
    <name type="common">Greater burdock</name>
    <name type="synonym">Lappa major</name>
    <dbReference type="NCBI Taxonomy" id="4217"/>
    <lineage>
        <taxon>Eukaryota</taxon>
        <taxon>Viridiplantae</taxon>
        <taxon>Streptophyta</taxon>
        <taxon>Embryophyta</taxon>
        <taxon>Tracheophyta</taxon>
        <taxon>Spermatophyta</taxon>
        <taxon>Magnoliopsida</taxon>
        <taxon>eudicotyledons</taxon>
        <taxon>Gunneridae</taxon>
        <taxon>Pentapetalae</taxon>
        <taxon>asterids</taxon>
        <taxon>campanulids</taxon>
        <taxon>Asterales</taxon>
        <taxon>Asteraceae</taxon>
        <taxon>Carduoideae</taxon>
        <taxon>Cardueae</taxon>
        <taxon>Arctiinae</taxon>
        <taxon>Arctium</taxon>
    </lineage>
</organism>
<reference evidence="1 2" key="2">
    <citation type="journal article" date="2022" name="Mol. Ecol. Resour.">
        <title>The genomes of chicory, endive, great burdock and yacon provide insights into Asteraceae paleo-polyploidization history and plant inulin production.</title>
        <authorList>
            <person name="Fan W."/>
            <person name="Wang S."/>
            <person name="Wang H."/>
            <person name="Wang A."/>
            <person name="Jiang F."/>
            <person name="Liu H."/>
            <person name="Zhao H."/>
            <person name="Xu D."/>
            <person name="Zhang Y."/>
        </authorList>
    </citation>
    <scope>NUCLEOTIDE SEQUENCE [LARGE SCALE GENOMIC DNA]</scope>
    <source>
        <strain evidence="2">cv. Niubang</strain>
    </source>
</reference>
<reference evidence="2" key="1">
    <citation type="journal article" date="2022" name="Mol. Ecol. Resour.">
        <title>The genomes of chicory, endive, great burdock and yacon provide insights into Asteraceae palaeo-polyploidization history and plant inulin production.</title>
        <authorList>
            <person name="Fan W."/>
            <person name="Wang S."/>
            <person name="Wang H."/>
            <person name="Wang A."/>
            <person name="Jiang F."/>
            <person name="Liu H."/>
            <person name="Zhao H."/>
            <person name="Xu D."/>
            <person name="Zhang Y."/>
        </authorList>
    </citation>
    <scope>NUCLEOTIDE SEQUENCE [LARGE SCALE GENOMIC DNA]</scope>
    <source>
        <strain evidence="2">cv. Niubang</strain>
    </source>
</reference>
<dbReference type="Proteomes" id="UP001055879">
    <property type="component" value="Linkage Group LG10"/>
</dbReference>
<gene>
    <name evidence="1" type="ORF">L6452_28962</name>
</gene>
<protein>
    <submittedName>
        <fullName evidence="1">Uncharacterized protein</fullName>
    </submittedName>
</protein>
<sequence length="306" mass="33969">MKIPTIDLSAAGKDPELVSKLIVEACEEYGFFKVINHGVPHHIIKTMEDESFHFFRKSLPEKQRVGPANPFGYGNRKIGLSGDTGELEYLLLQTNQNYIANTSLLISNINDDDPSKFSNTVNDYIGEVRRLACDILGLMSKGLGLPLSVFTTLLTDTDTDSLFRLNHYPPTASNNPIGFGEHSDPQILTLLTSNHVPGLQLSLGNGHWLPVTPDPQAFCVIIGDLLQAMTNGRFVSARHRAMANTSSTESRLSMVFFGGPPPQTTITCPPQLLKGRNIYKPFTWADYKSHTYAHRLGETRLDHFKL</sequence>
<comment type="caution">
    <text evidence="1">The sequence shown here is derived from an EMBL/GenBank/DDBJ whole genome shotgun (WGS) entry which is preliminary data.</text>
</comment>